<keyword evidence="2" id="KW-1185">Reference proteome</keyword>
<accession>A0A6P6WXV5</accession>
<gene>
    <name evidence="3" type="primary">LOC113735462</name>
</gene>
<dbReference type="PANTHER" id="PTHR44259">
    <property type="entry name" value="OS07G0183000 PROTEIN-RELATED"/>
    <property type="match status" value="1"/>
</dbReference>
<organism evidence="2 3">
    <name type="scientific">Coffea arabica</name>
    <name type="common">Arabian coffee</name>
    <dbReference type="NCBI Taxonomy" id="13443"/>
    <lineage>
        <taxon>Eukaryota</taxon>
        <taxon>Viridiplantae</taxon>
        <taxon>Streptophyta</taxon>
        <taxon>Embryophyta</taxon>
        <taxon>Tracheophyta</taxon>
        <taxon>Spermatophyta</taxon>
        <taxon>Magnoliopsida</taxon>
        <taxon>eudicotyledons</taxon>
        <taxon>Gunneridae</taxon>
        <taxon>Pentapetalae</taxon>
        <taxon>asterids</taxon>
        <taxon>lamiids</taxon>
        <taxon>Gentianales</taxon>
        <taxon>Rubiaceae</taxon>
        <taxon>Ixoroideae</taxon>
        <taxon>Gardenieae complex</taxon>
        <taxon>Bertiereae - Coffeeae clade</taxon>
        <taxon>Coffeeae</taxon>
        <taxon>Coffea</taxon>
    </lineage>
</organism>
<feature type="domain" description="KIB1-4 beta-propeller" evidence="1">
    <location>
        <begin position="78"/>
        <end position="378"/>
    </location>
</feature>
<dbReference type="OrthoDB" id="642536at2759"/>
<dbReference type="GeneID" id="113735462"/>
<dbReference type="Gene3D" id="1.20.1280.50">
    <property type="match status" value="1"/>
</dbReference>
<dbReference type="InterPro" id="IPR005174">
    <property type="entry name" value="KIB1-4_b-propeller"/>
</dbReference>
<evidence type="ECO:0000313" key="3">
    <source>
        <dbReference type="RefSeq" id="XP_027118267.1"/>
    </source>
</evidence>
<reference evidence="2" key="1">
    <citation type="journal article" date="2025" name="Foods">
        <title>Unveiling the Microbial Signatures of Arabica Coffee Cherries: Insights into Ripeness Specific Diversity, Functional Traits, and Implications for Quality and Safety.</title>
        <authorList>
            <consortium name="RefSeq"/>
            <person name="Tenea G.N."/>
            <person name="Cifuentes V."/>
            <person name="Reyes P."/>
            <person name="Cevallos-Vallejos M."/>
        </authorList>
    </citation>
    <scope>NUCLEOTIDE SEQUENCE [LARGE SCALE GENOMIC DNA]</scope>
</reference>
<dbReference type="RefSeq" id="XP_027118267.1">
    <property type="nucleotide sequence ID" value="XM_027262466.1"/>
</dbReference>
<reference evidence="3" key="2">
    <citation type="submission" date="2025-08" db="UniProtKB">
        <authorList>
            <consortium name="RefSeq"/>
        </authorList>
    </citation>
    <scope>IDENTIFICATION</scope>
    <source>
        <tissue evidence="3">Leaves</tissue>
    </source>
</reference>
<dbReference type="Proteomes" id="UP001652660">
    <property type="component" value="Chromosome 3c"/>
</dbReference>
<dbReference type="Pfam" id="PF03478">
    <property type="entry name" value="Beta-prop_KIB1-4"/>
    <property type="match status" value="1"/>
</dbReference>
<dbReference type="AlphaFoldDB" id="A0A6P6WXV5"/>
<proteinExistence type="predicted"/>
<sequence length="406" mass="46369">MTGNNKKSRPNWSELNQELLGIIASKLLYLDIIRFKAVCSSWFAAAERYSSPGPLLLCPLTRETDAEHVRLGACSIKDGTIYDLNLEFEKPEDVFSASDGFRFIGSSHGWMVAEDKGSELYLMNVFSRTCIPLPEKGTIPTTQSYGPKFSMIQSPTMIQKAILTANPSLDENYKVIIIYGCREKLAFCGFGDQEWVRFSNSDGYDDVVCYDTLLYALREGQIEVWEISDSCSPTKKICLECCYTTDSSYPREICCTQWYLAPSLGELLLIERFIGEFVDDQGQLHPEGDLLTDEDSHPLLFPYKTFSFQVYKLNMIEKKLEKVTSLKDQVIFLGGNHGISLSVKDYPEFMPNSIYYTDDYWDRMHEDYLYGGHDFGSYSLEENSIASLVPYCVERFDPTPFWVFPN</sequence>
<dbReference type="InterPro" id="IPR050942">
    <property type="entry name" value="F-box_BR-signaling"/>
</dbReference>
<evidence type="ECO:0000259" key="1">
    <source>
        <dbReference type="Pfam" id="PF03478"/>
    </source>
</evidence>
<protein>
    <submittedName>
        <fullName evidence="3">Probable F-box protein At4g22165</fullName>
    </submittedName>
</protein>
<name>A0A6P6WXV5_COFAR</name>
<evidence type="ECO:0000313" key="2">
    <source>
        <dbReference type="Proteomes" id="UP001652660"/>
    </source>
</evidence>
<dbReference type="PANTHER" id="PTHR44259:SF15">
    <property type="entry name" value="F-BOX PROTEIN KIB2-RELATED"/>
    <property type="match status" value="1"/>
</dbReference>